<evidence type="ECO:0000313" key="4">
    <source>
        <dbReference type="Proteomes" id="UP000307968"/>
    </source>
</evidence>
<feature type="signal peptide" evidence="2">
    <location>
        <begin position="1"/>
        <end position="20"/>
    </location>
</feature>
<dbReference type="EMBL" id="LR590463">
    <property type="protein sequence ID" value="VTP64811.1"/>
    <property type="molecule type" value="Genomic_DNA"/>
</dbReference>
<accession>A0A4U9HN87</accession>
<feature type="region of interest" description="Disordered" evidence="1">
    <location>
        <begin position="28"/>
        <end position="48"/>
    </location>
</feature>
<proteinExistence type="predicted"/>
<dbReference type="GeneID" id="61766569"/>
<evidence type="ECO:0000256" key="1">
    <source>
        <dbReference type="SAM" id="MobiDB-lite"/>
    </source>
</evidence>
<keyword evidence="2" id="KW-0732">Signal</keyword>
<organism evidence="3 4">
    <name type="scientific">Serratia rubidaea</name>
    <name type="common">Serratia marinorubra</name>
    <dbReference type="NCBI Taxonomy" id="61652"/>
    <lineage>
        <taxon>Bacteria</taxon>
        <taxon>Pseudomonadati</taxon>
        <taxon>Pseudomonadota</taxon>
        <taxon>Gammaproteobacteria</taxon>
        <taxon>Enterobacterales</taxon>
        <taxon>Yersiniaceae</taxon>
        <taxon>Serratia</taxon>
    </lineage>
</organism>
<evidence type="ECO:0008006" key="5">
    <source>
        <dbReference type="Google" id="ProtNLM"/>
    </source>
</evidence>
<dbReference type="AlphaFoldDB" id="A0A4U9HN87"/>
<dbReference type="RefSeq" id="WP_138111677.1">
    <property type="nucleotide sequence ID" value="NZ_CAMIPJ010000001.1"/>
</dbReference>
<evidence type="ECO:0000313" key="3">
    <source>
        <dbReference type="EMBL" id="VTP64811.1"/>
    </source>
</evidence>
<feature type="chain" id="PRO_5020230599" description="Lipoprotein" evidence="2">
    <location>
        <begin position="21"/>
        <end position="137"/>
    </location>
</feature>
<gene>
    <name evidence="3" type="ORF">NCTC12971_03750</name>
</gene>
<dbReference type="PROSITE" id="PS51257">
    <property type="entry name" value="PROKAR_LIPOPROTEIN"/>
    <property type="match status" value="1"/>
</dbReference>
<name>A0A4U9HN87_SERRU</name>
<protein>
    <recommendedName>
        <fullName evidence="5">Lipoprotein</fullName>
    </recommendedName>
</protein>
<reference evidence="3 4" key="1">
    <citation type="submission" date="2019-05" db="EMBL/GenBank/DDBJ databases">
        <authorList>
            <consortium name="Pathogen Informatics"/>
        </authorList>
    </citation>
    <scope>NUCLEOTIDE SEQUENCE [LARGE SCALE GENOMIC DNA]</scope>
    <source>
        <strain evidence="3 4">NCTC12971</strain>
    </source>
</reference>
<sequence length="137" mass="14824">MKKTIAVVTFCALLAGCQQAGNRSVTKAEKAEPAQATETSSMLPTRPEVSVGNDAALYTCMKELNALQQVAPAAYQSKNAELNQILAQAKLYTQVRANLSSEINGILDSGYQYRIGKTCNDIRTALTQALVERVEKI</sequence>
<evidence type="ECO:0000256" key="2">
    <source>
        <dbReference type="SAM" id="SignalP"/>
    </source>
</evidence>
<dbReference type="Proteomes" id="UP000307968">
    <property type="component" value="Chromosome"/>
</dbReference>